<feature type="binding site" evidence="6">
    <location>
        <begin position="71"/>
        <end position="72"/>
    </location>
    <ligand>
        <name>FMN</name>
        <dbReference type="ChEBI" id="CHEBI:58210"/>
    </ligand>
</feature>
<dbReference type="InterPro" id="IPR012349">
    <property type="entry name" value="Split_barrel_FMN-bd"/>
</dbReference>
<feature type="binding site" evidence="6">
    <location>
        <position position="100"/>
    </location>
    <ligand>
        <name>FMN</name>
        <dbReference type="ChEBI" id="CHEBI:58210"/>
    </ligand>
</feature>
<proteinExistence type="inferred from homology"/>
<evidence type="ECO:0000259" key="7">
    <source>
        <dbReference type="Pfam" id="PF01243"/>
    </source>
</evidence>
<dbReference type="PIRSF" id="PIRSF000190">
    <property type="entry name" value="Pyd_amn-ph_oxd"/>
    <property type="match status" value="1"/>
</dbReference>
<comment type="catalytic activity">
    <reaction evidence="6">
        <text>pyridoxamine 5'-phosphate + O2 + H2O = pyridoxal 5'-phosphate + H2O2 + NH4(+)</text>
        <dbReference type="Rhea" id="RHEA:15817"/>
        <dbReference type="ChEBI" id="CHEBI:15377"/>
        <dbReference type="ChEBI" id="CHEBI:15379"/>
        <dbReference type="ChEBI" id="CHEBI:16240"/>
        <dbReference type="ChEBI" id="CHEBI:28938"/>
        <dbReference type="ChEBI" id="CHEBI:58451"/>
        <dbReference type="ChEBI" id="CHEBI:597326"/>
        <dbReference type="EC" id="1.4.3.5"/>
    </reaction>
</comment>
<evidence type="ECO:0000256" key="1">
    <source>
        <dbReference type="ARBA" id="ARBA00007301"/>
    </source>
</evidence>
<evidence type="ECO:0000256" key="2">
    <source>
        <dbReference type="ARBA" id="ARBA00022630"/>
    </source>
</evidence>
<comment type="similarity">
    <text evidence="1 6">Belongs to the pyridoxamine 5'-phosphate oxidase family.</text>
</comment>
<keyword evidence="10" id="KW-1185">Reference proteome</keyword>
<evidence type="ECO:0000256" key="5">
    <source>
        <dbReference type="ARBA" id="ARBA00023096"/>
    </source>
</evidence>
<dbReference type="NCBIfam" id="NF004231">
    <property type="entry name" value="PRK05679.1"/>
    <property type="match status" value="1"/>
</dbReference>
<comment type="function">
    <text evidence="6">Catalyzes the oxidation of either pyridoxine 5'-phosphate (PNP) or pyridoxamine 5'-phosphate (PMP) into pyridoxal 5'-phosphate (PLP).</text>
</comment>
<feature type="binding site" evidence="6">
    <location>
        <position position="180"/>
    </location>
    <ligand>
        <name>FMN</name>
        <dbReference type="ChEBI" id="CHEBI:58210"/>
    </ligand>
</feature>
<reference evidence="10" key="1">
    <citation type="journal article" date="2019" name="Int. J. Syst. Evol. Microbiol.">
        <title>The Global Catalogue of Microorganisms (GCM) 10K type strain sequencing project: providing services to taxonomists for standard genome sequencing and annotation.</title>
        <authorList>
            <consortium name="The Broad Institute Genomics Platform"/>
            <consortium name="The Broad Institute Genome Sequencing Center for Infectious Disease"/>
            <person name="Wu L."/>
            <person name="Ma J."/>
        </authorList>
    </citation>
    <scope>NUCLEOTIDE SEQUENCE [LARGE SCALE GENOMIC DNA]</scope>
    <source>
        <strain evidence="10">CGMCC 1.19062</strain>
    </source>
</reference>
<keyword evidence="3 6" id="KW-0288">FMN</keyword>
<feature type="binding site" evidence="6">
    <location>
        <begin position="56"/>
        <end position="61"/>
    </location>
    <ligand>
        <name>FMN</name>
        <dbReference type="ChEBI" id="CHEBI:58210"/>
    </ligand>
</feature>
<feature type="binding site" evidence="6">
    <location>
        <position position="190"/>
    </location>
    <ligand>
        <name>FMN</name>
        <dbReference type="ChEBI" id="CHEBI:58210"/>
    </ligand>
</feature>
<accession>A0ABW5DKV1</accession>
<dbReference type="InterPro" id="IPR019576">
    <property type="entry name" value="Pyridoxamine_oxidase_dimer_C"/>
</dbReference>
<dbReference type="InterPro" id="IPR011576">
    <property type="entry name" value="Pyridox_Oxase_N"/>
</dbReference>
<feature type="binding site" evidence="6">
    <location>
        <position position="118"/>
    </location>
    <ligand>
        <name>substrate</name>
    </ligand>
</feature>
<dbReference type="EMBL" id="JBHUIP010000001">
    <property type="protein sequence ID" value="MFD2261365.1"/>
    <property type="molecule type" value="Genomic_DNA"/>
</dbReference>
<dbReference type="Proteomes" id="UP001597295">
    <property type="component" value="Unassembled WGS sequence"/>
</dbReference>
<dbReference type="PANTHER" id="PTHR10851">
    <property type="entry name" value="PYRIDOXINE-5-PHOSPHATE OXIDASE"/>
    <property type="match status" value="1"/>
</dbReference>
<keyword evidence="5 6" id="KW-0664">Pyridoxine biosynthesis</keyword>
<feature type="domain" description="Pyridoxamine 5'-phosphate oxidase N-terminal" evidence="7">
    <location>
        <begin position="33"/>
        <end position="153"/>
    </location>
</feature>
<dbReference type="RefSeq" id="WP_379874022.1">
    <property type="nucleotide sequence ID" value="NZ_JBHUIP010000001.1"/>
</dbReference>
<evidence type="ECO:0000256" key="4">
    <source>
        <dbReference type="ARBA" id="ARBA00023002"/>
    </source>
</evidence>
<gene>
    <name evidence="6 9" type="primary">pdxH</name>
    <name evidence="9" type="ORF">ACFSM5_00600</name>
</gene>
<comment type="catalytic activity">
    <reaction evidence="6">
        <text>pyridoxine 5'-phosphate + O2 = pyridoxal 5'-phosphate + H2O2</text>
        <dbReference type="Rhea" id="RHEA:15149"/>
        <dbReference type="ChEBI" id="CHEBI:15379"/>
        <dbReference type="ChEBI" id="CHEBI:16240"/>
        <dbReference type="ChEBI" id="CHEBI:58589"/>
        <dbReference type="ChEBI" id="CHEBI:597326"/>
        <dbReference type="EC" id="1.4.3.5"/>
    </reaction>
</comment>
<dbReference type="PROSITE" id="PS01064">
    <property type="entry name" value="PYRIDOX_OXIDASE"/>
    <property type="match status" value="1"/>
</dbReference>
<feature type="binding site" evidence="6">
    <location>
        <position position="122"/>
    </location>
    <ligand>
        <name>substrate</name>
    </ligand>
</feature>
<comment type="caution">
    <text evidence="9">The sequence shown here is derived from an EMBL/GenBank/DDBJ whole genome shotgun (WGS) entry which is preliminary data.</text>
</comment>
<dbReference type="Pfam" id="PF01243">
    <property type="entry name" value="PNPOx_N"/>
    <property type="match status" value="1"/>
</dbReference>
<dbReference type="InterPro" id="IPR019740">
    <property type="entry name" value="Pyridox_Oxase_CS"/>
</dbReference>
<dbReference type="HAMAP" id="MF_01629">
    <property type="entry name" value="PdxH"/>
    <property type="match status" value="1"/>
</dbReference>
<organism evidence="9 10">
    <name type="scientific">Lacibacterium aquatile</name>
    <dbReference type="NCBI Taxonomy" id="1168082"/>
    <lineage>
        <taxon>Bacteria</taxon>
        <taxon>Pseudomonadati</taxon>
        <taxon>Pseudomonadota</taxon>
        <taxon>Alphaproteobacteria</taxon>
        <taxon>Rhodospirillales</taxon>
        <taxon>Rhodospirillaceae</taxon>
    </lineage>
</organism>
<comment type="pathway">
    <text evidence="6">Cofactor metabolism; pyridoxal 5'-phosphate salvage; pyridoxal 5'-phosphate from pyridoxine 5'-phosphate: step 1/1.</text>
</comment>
<dbReference type="Gene3D" id="2.30.110.10">
    <property type="entry name" value="Electron Transport, Fmn-binding Protein, Chain A"/>
    <property type="match status" value="1"/>
</dbReference>
<comment type="subunit">
    <text evidence="6">Homodimer.</text>
</comment>
<feature type="binding site" evidence="6">
    <location>
        <begin position="135"/>
        <end position="136"/>
    </location>
    <ligand>
        <name>FMN</name>
        <dbReference type="ChEBI" id="CHEBI:58210"/>
    </ligand>
</feature>
<comment type="pathway">
    <text evidence="6">Cofactor metabolism; pyridoxal 5'-phosphate salvage; pyridoxal 5'-phosphate from pyridoxamine 5'-phosphate: step 1/1.</text>
</comment>
<feature type="binding site" evidence="6">
    <location>
        <begin position="186"/>
        <end position="188"/>
    </location>
    <ligand>
        <name>substrate</name>
    </ligand>
</feature>
<keyword evidence="2 6" id="KW-0285">Flavoprotein</keyword>
<feature type="domain" description="Pyridoxine 5'-phosphate oxidase dimerisation C-terminal" evidence="8">
    <location>
        <begin position="167"/>
        <end position="208"/>
    </location>
</feature>
<evidence type="ECO:0000259" key="8">
    <source>
        <dbReference type="Pfam" id="PF10590"/>
    </source>
</evidence>
<comment type="cofactor">
    <cofactor evidence="6">
        <name>FMN</name>
        <dbReference type="ChEBI" id="CHEBI:58210"/>
    </cofactor>
    <text evidence="6">Binds 1 FMN per subunit.</text>
</comment>
<feature type="binding site" evidence="6">
    <location>
        <position position="78"/>
    </location>
    <ligand>
        <name>FMN</name>
        <dbReference type="ChEBI" id="CHEBI:58210"/>
    </ligand>
</feature>
<protein>
    <recommendedName>
        <fullName evidence="6">Pyridoxine/pyridoxamine 5'-phosphate oxidase</fullName>
        <ecNumber evidence="6">1.4.3.5</ecNumber>
    </recommendedName>
    <alternativeName>
        <fullName evidence="6">PNP/PMP oxidase</fullName>
        <shortName evidence="6">PNPOx</shortName>
    </alternativeName>
    <alternativeName>
        <fullName evidence="6">Pyridoxal 5'-phosphate synthase</fullName>
    </alternativeName>
</protein>
<dbReference type="Pfam" id="PF10590">
    <property type="entry name" value="PNP_phzG_C"/>
    <property type="match status" value="1"/>
</dbReference>
<dbReference type="SUPFAM" id="SSF50475">
    <property type="entry name" value="FMN-binding split barrel"/>
    <property type="match status" value="1"/>
</dbReference>
<feature type="binding site" evidence="6">
    <location>
        <position position="126"/>
    </location>
    <ligand>
        <name>substrate</name>
    </ligand>
</feature>
<evidence type="ECO:0000313" key="10">
    <source>
        <dbReference type="Proteomes" id="UP001597295"/>
    </source>
</evidence>
<dbReference type="EC" id="1.4.3.5" evidence="6"/>
<evidence type="ECO:0000256" key="3">
    <source>
        <dbReference type="ARBA" id="ARBA00022643"/>
    </source>
</evidence>
<dbReference type="NCBIfam" id="TIGR00558">
    <property type="entry name" value="pdxH"/>
    <property type="match status" value="1"/>
</dbReference>
<dbReference type="GO" id="GO:0004733">
    <property type="term" value="F:pyridoxamine phosphate oxidase activity"/>
    <property type="evidence" value="ECO:0007669"/>
    <property type="project" value="UniProtKB-EC"/>
</dbReference>
<feature type="binding site" evidence="6">
    <location>
        <position position="61"/>
    </location>
    <ligand>
        <name>substrate</name>
    </ligand>
</feature>
<name>A0ABW5DKV1_9PROT</name>
<dbReference type="PANTHER" id="PTHR10851:SF0">
    <property type="entry name" value="PYRIDOXINE-5'-PHOSPHATE OXIDASE"/>
    <property type="match status" value="1"/>
</dbReference>
<evidence type="ECO:0000313" key="9">
    <source>
        <dbReference type="EMBL" id="MFD2261365.1"/>
    </source>
</evidence>
<sequence>MSIDTGGTTRTDPIPDVADPYALFADWFAEAKTKEINDPNAMYLATSTPDGFPSSRAVLMKDYDPRGFVFYTNYESRKGGELLSNPRCALLFHWKTMERQVRVEGTAIPVMPEEADAYYASRPYGSRIGAWASSQSRPLDGRDTLVKRVAEVEAEYPSETVPRPPHWSGFRVTPVRIEFWQAMPFRLHDRIVYSAVDGGGWTTGRLYP</sequence>
<keyword evidence="4 6" id="KW-0560">Oxidoreductase</keyword>
<feature type="binding site" evidence="6">
    <location>
        <position position="77"/>
    </location>
    <ligand>
        <name>FMN</name>
        <dbReference type="ChEBI" id="CHEBI:58210"/>
    </ligand>
</feature>
<evidence type="ECO:0000256" key="6">
    <source>
        <dbReference type="HAMAP-Rule" id="MF_01629"/>
    </source>
</evidence>
<dbReference type="InterPro" id="IPR000659">
    <property type="entry name" value="Pyridox_Oxase"/>
</dbReference>